<evidence type="ECO:0000256" key="3">
    <source>
        <dbReference type="ARBA" id="ARBA00022505"/>
    </source>
</evidence>
<dbReference type="GO" id="GO:0046872">
    <property type="term" value="F:metal ion binding"/>
    <property type="evidence" value="ECO:0007669"/>
    <property type="project" value="UniProtKB-KW"/>
</dbReference>
<reference evidence="10 11" key="1">
    <citation type="submission" date="2018-12" db="EMBL/GenBank/DDBJ databases">
        <authorList>
            <person name="Yu L."/>
        </authorList>
    </citation>
    <scope>NUCLEOTIDE SEQUENCE [LARGE SCALE GENOMIC DNA]</scope>
    <source>
        <strain evidence="10 11">HAW-EB5</strain>
    </source>
</reference>
<comment type="caution">
    <text evidence="10">The sequence shown here is derived from an EMBL/GenBank/DDBJ whole genome shotgun (WGS) entry which is preliminary data.</text>
</comment>
<dbReference type="InterPro" id="IPR006656">
    <property type="entry name" value="Mopterin_OxRdtase"/>
</dbReference>
<proteinExistence type="inferred from homology"/>
<name>A0A3S0KG67_9GAMM</name>
<dbReference type="GO" id="GO:0043546">
    <property type="term" value="F:molybdopterin cofactor binding"/>
    <property type="evidence" value="ECO:0007669"/>
    <property type="project" value="InterPro"/>
</dbReference>
<dbReference type="PANTHER" id="PTHR43742">
    <property type="entry name" value="TRIMETHYLAMINE-N-OXIDE REDUCTASE"/>
    <property type="match status" value="1"/>
</dbReference>
<keyword evidence="8" id="KW-0411">Iron-sulfur</keyword>
<feature type="domain" description="4Fe-4S Mo/W bis-MGD-type" evidence="9">
    <location>
        <begin position="63"/>
        <end position="147"/>
    </location>
</feature>
<dbReference type="Gene3D" id="3.30.200.210">
    <property type="match status" value="1"/>
</dbReference>
<dbReference type="Pfam" id="PF01568">
    <property type="entry name" value="Molydop_binding"/>
    <property type="match status" value="1"/>
</dbReference>
<dbReference type="GO" id="GO:0051539">
    <property type="term" value="F:4 iron, 4 sulfur cluster binding"/>
    <property type="evidence" value="ECO:0007669"/>
    <property type="project" value="UniProtKB-KW"/>
</dbReference>
<evidence type="ECO:0000313" key="11">
    <source>
        <dbReference type="Proteomes" id="UP000282060"/>
    </source>
</evidence>
<evidence type="ECO:0000256" key="5">
    <source>
        <dbReference type="ARBA" id="ARBA00022729"/>
    </source>
</evidence>
<dbReference type="InterPro" id="IPR009010">
    <property type="entry name" value="Asp_de-COase-like_dom_sf"/>
</dbReference>
<dbReference type="Gene3D" id="3.40.50.740">
    <property type="match status" value="1"/>
</dbReference>
<evidence type="ECO:0000256" key="4">
    <source>
        <dbReference type="ARBA" id="ARBA00022723"/>
    </source>
</evidence>
<dbReference type="PROSITE" id="PS51257">
    <property type="entry name" value="PROKAR_LIPOPROTEIN"/>
    <property type="match status" value="1"/>
</dbReference>
<organism evidence="10 11">
    <name type="scientific">Shewanella atlantica</name>
    <dbReference type="NCBI Taxonomy" id="271099"/>
    <lineage>
        <taxon>Bacteria</taxon>
        <taxon>Pseudomonadati</taxon>
        <taxon>Pseudomonadota</taxon>
        <taxon>Gammaproteobacteria</taxon>
        <taxon>Alteromonadales</taxon>
        <taxon>Shewanellaceae</taxon>
        <taxon>Shewanella</taxon>
    </lineage>
</organism>
<keyword evidence="6" id="KW-0560">Oxidoreductase</keyword>
<keyword evidence="3" id="KW-0500">Molybdenum</keyword>
<keyword evidence="7" id="KW-0408">Iron</keyword>
<dbReference type="GO" id="GO:0016491">
    <property type="term" value="F:oxidoreductase activity"/>
    <property type="evidence" value="ECO:0007669"/>
    <property type="project" value="UniProtKB-KW"/>
</dbReference>
<evidence type="ECO:0000256" key="8">
    <source>
        <dbReference type="ARBA" id="ARBA00023014"/>
    </source>
</evidence>
<dbReference type="PROSITE" id="PS51669">
    <property type="entry name" value="4FE4S_MOW_BIS_MGD"/>
    <property type="match status" value="1"/>
</dbReference>
<dbReference type="InterPro" id="IPR006963">
    <property type="entry name" value="Mopterin_OxRdtase_4Fe-4S_dom"/>
</dbReference>
<accession>A0A3S0KG67</accession>
<keyword evidence="4" id="KW-0479">Metal-binding</keyword>
<evidence type="ECO:0000313" key="10">
    <source>
        <dbReference type="EMBL" id="RTR30154.1"/>
    </source>
</evidence>
<protein>
    <submittedName>
        <fullName evidence="10">Tetrathionate reductase subunit TtrA</fullName>
    </submittedName>
</protein>
<gene>
    <name evidence="10" type="primary">ttrA</name>
    <name evidence="10" type="ORF">EKG39_16095</name>
</gene>
<dbReference type="SUPFAM" id="SSF50692">
    <property type="entry name" value="ADC-like"/>
    <property type="match status" value="1"/>
</dbReference>
<evidence type="ECO:0000256" key="6">
    <source>
        <dbReference type="ARBA" id="ARBA00023002"/>
    </source>
</evidence>
<dbReference type="RefSeq" id="WP_126506982.1">
    <property type="nucleotide sequence ID" value="NZ_RXNV01000008.1"/>
</dbReference>
<evidence type="ECO:0000259" key="9">
    <source>
        <dbReference type="PROSITE" id="PS51669"/>
    </source>
</evidence>
<sequence length="1012" mass="109668">MDRRKFLTRAGIVSVAGAATVACGDKGHKSGPVRSQDVAHFGHPIPPECQQGSDGQWQRTPGIRTAYSRCFSCYNICGLRVRIDEASDKVLKVGGNPYCENNSGAPLPIDTAVKQSYVALAGEAGLENRATTCAKGASCADSVDDERRVTQVLKRAGKRGEGKWVSISYEQALSEIVNGGDLFGEGHVEGLRAVRQLDKQVKPGFPEFGTAANHLFATFCAEDTLRGSFYARFMQQSWGTSNLGTKHAYCGAAQATGFALGMSPGFEEWLNDVDWENVEYGLFMGTSPGSSGASLNRVGRGLADSRVDRKFKYVCVDPLLRTTVAADTNAKWLAVKPGQDAAFSFGVIRTMLEEGWFNKVHLEGASEKAAKAAGELNYTNAGHLVVMDPKHPNYKGFAKAADFGLGGDEALIIKSGSQTLVSAESGDKAELFVSKTLKDSKGRRVKLVSSLSLLREEAQRTSMKVYAEQSGISAEDMRQVAKDLGHYGRKACIAGNGGTNSSDGFVMGWIWATLNTLVGSHDAKGGASYGNGPIGGMEGRYDLANIADGVSLDGVVNACRDGAYESSTEYKQKVAKGQNPYPASTPWHEALPAMNAAEQWTSHANADPYRAKVLFNWRNNFLYSAASISQEVVASIADPKRLPLIVGIDCHMNETNRYADYFIPDRSMLEEYAADRMWGSHMLGVVAASPLVTPRTVKNERGQHVCMEQLLIDIALEMKLPGFGKGAIAHADGHQADLLCFEDWHAKYLANVAAQCEGLPKVTAEDREWAGLDYAMKPLTPRLTPAETSQVESLLSRGGYYVADDRYDGDFIKGAGAKCLQIYHEAVTHLRHAYSGERYPGTITYQEHKFWNGDTWESHWPKSEYPLLFSSYKATVRSNYAVAYKRIAEISPTNYVYMNQDTANEQGLNDGDNVKLITANGKPAVGLLQTDSGVAKGAVCVSHGFGHSQGFGADNRVINGKSVPGLQERAGGVAINQMIPSDPTRQAKASMLNDYWTGANCRHGVPVRVEKA</sequence>
<dbReference type="PANTHER" id="PTHR43742:SF9">
    <property type="entry name" value="TETRATHIONATE REDUCTASE SUBUNIT A"/>
    <property type="match status" value="1"/>
</dbReference>
<dbReference type="InterPro" id="IPR006657">
    <property type="entry name" value="MoPterin_dinucl-bd_dom"/>
</dbReference>
<evidence type="ECO:0000256" key="7">
    <source>
        <dbReference type="ARBA" id="ARBA00023004"/>
    </source>
</evidence>
<dbReference type="AlphaFoldDB" id="A0A3S0KG67"/>
<dbReference type="Pfam" id="PF00384">
    <property type="entry name" value="Molybdopterin"/>
    <property type="match status" value="1"/>
</dbReference>
<comment type="similarity">
    <text evidence="1">Belongs to the prokaryotic molybdopterin-containing oxidoreductase family.</text>
</comment>
<dbReference type="Proteomes" id="UP000282060">
    <property type="component" value="Unassembled WGS sequence"/>
</dbReference>
<dbReference type="InterPro" id="IPR050612">
    <property type="entry name" value="Prok_Mopterin_Oxidored"/>
</dbReference>
<dbReference type="SUPFAM" id="SSF53706">
    <property type="entry name" value="Formate dehydrogenase/DMSO reductase, domains 1-3"/>
    <property type="match status" value="1"/>
</dbReference>
<dbReference type="EMBL" id="RXNV01000008">
    <property type="protein sequence ID" value="RTR30154.1"/>
    <property type="molecule type" value="Genomic_DNA"/>
</dbReference>
<evidence type="ECO:0000256" key="1">
    <source>
        <dbReference type="ARBA" id="ARBA00010312"/>
    </source>
</evidence>
<dbReference type="Gene3D" id="3.40.228.10">
    <property type="entry name" value="Dimethylsulfoxide Reductase, domain 2"/>
    <property type="match status" value="1"/>
</dbReference>
<evidence type="ECO:0000256" key="2">
    <source>
        <dbReference type="ARBA" id="ARBA00022485"/>
    </source>
</evidence>
<keyword evidence="2" id="KW-0004">4Fe-4S</keyword>
<dbReference type="SMART" id="SM00926">
    <property type="entry name" value="Molybdop_Fe4S4"/>
    <property type="match status" value="1"/>
</dbReference>
<dbReference type="Gene3D" id="2.40.40.20">
    <property type="match status" value="1"/>
</dbReference>
<dbReference type="OrthoDB" id="9815647at2"/>
<keyword evidence="5" id="KW-0732">Signal</keyword>
<keyword evidence="11" id="KW-1185">Reference proteome</keyword>